<dbReference type="GO" id="GO:0001664">
    <property type="term" value="F:G protein-coupled receptor binding"/>
    <property type="evidence" value="ECO:0007669"/>
    <property type="project" value="TreeGrafter"/>
</dbReference>
<dbReference type="Gene3D" id="3.30.200.20">
    <property type="entry name" value="Phosphorylase Kinase, domain 1"/>
    <property type="match status" value="1"/>
</dbReference>
<dbReference type="PANTHER" id="PTHR24355">
    <property type="entry name" value="G PROTEIN-COUPLED RECEPTOR KINASE/RIBOSOMAL PROTEIN S6 KINASE"/>
    <property type="match status" value="1"/>
</dbReference>
<keyword evidence="6 10" id="KW-0067">ATP-binding</keyword>
<comment type="similarity">
    <text evidence="1 11">Belongs to the protein kinase superfamily. AGC Ser/Thr protein kinase family. GPRK subfamily.</text>
</comment>
<dbReference type="InterPro" id="IPR000239">
    <property type="entry name" value="GPCR_kinase"/>
</dbReference>
<dbReference type="GO" id="GO:0005524">
    <property type="term" value="F:ATP binding"/>
    <property type="evidence" value="ECO:0007669"/>
    <property type="project" value="UniProtKB-UniRule"/>
</dbReference>
<dbReference type="Gene3D" id="2.30.29.30">
    <property type="entry name" value="Pleckstrin-homology domain (PH domain)/Phosphotyrosine-binding domain (PTB)"/>
    <property type="match status" value="1"/>
</dbReference>
<dbReference type="Pfam" id="PF00069">
    <property type="entry name" value="Pkinase"/>
    <property type="match status" value="1"/>
</dbReference>
<dbReference type="InterPro" id="IPR000719">
    <property type="entry name" value="Prot_kinase_dom"/>
</dbReference>
<dbReference type="SUPFAM" id="SSF56112">
    <property type="entry name" value="Protein kinase-like (PK-like)"/>
    <property type="match status" value="1"/>
</dbReference>
<reference evidence="16" key="1">
    <citation type="submission" date="2021-04" db="EMBL/GenBank/DDBJ databases">
        <authorList>
            <consortium name="Wellcome Sanger Institute Data Sharing"/>
        </authorList>
    </citation>
    <scope>NUCLEOTIDE SEQUENCE [LARGE SCALE GENOMIC DNA]</scope>
</reference>
<dbReference type="InterPro" id="IPR011009">
    <property type="entry name" value="Kinase-like_dom_sf"/>
</dbReference>
<dbReference type="FunFam" id="3.30.200.20:FF:000068">
    <property type="entry name" value="G protein-coupled receptor kinase"/>
    <property type="match status" value="1"/>
</dbReference>
<evidence type="ECO:0000256" key="8">
    <source>
        <dbReference type="ARBA" id="ARBA00036224"/>
    </source>
</evidence>
<keyword evidence="5 11" id="KW-0418">Kinase</keyword>
<evidence type="ECO:0000259" key="12">
    <source>
        <dbReference type="PROSITE" id="PS50003"/>
    </source>
</evidence>
<dbReference type="PANTHER" id="PTHR24355:SF18">
    <property type="entry name" value="G PROTEIN-COUPLED RECEPTOR KINASE"/>
    <property type="match status" value="1"/>
</dbReference>
<evidence type="ECO:0000259" key="13">
    <source>
        <dbReference type="PROSITE" id="PS50011"/>
    </source>
</evidence>
<keyword evidence="4 10" id="KW-0547">Nucleotide-binding</keyword>
<dbReference type="GO" id="GO:0004703">
    <property type="term" value="F:G protein-coupled receptor kinase activity"/>
    <property type="evidence" value="ECO:0007669"/>
    <property type="project" value="InterPro"/>
</dbReference>
<evidence type="ECO:0000256" key="10">
    <source>
        <dbReference type="PROSITE-ProRule" id="PRU10141"/>
    </source>
</evidence>
<dbReference type="GO" id="GO:0047696">
    <property type="term" value="F:beta-adrenergic receptor kinase activity"/>
    <property type="evidence" value="ECO:0007669"/>
    <property type="project" value="UniProtKB-EC"/>
</dbReference>
<reference evidence="16" key="3">
    <citation type="submission" date="2025-09" db="UniProtKB">
        <authorList>
            <consortium name="Ensembl"/>
        </authorList>
    </citation>
    <scope>IDENTIFICATION</scope>
</reference>
<dbReference type="PROSITE" id="PS00107">
    <property type="entry name" value="PROTEIN_KINASE_ATP"/>
    <property type="match status" value="1"/>
</dbReference>
<dbReference type="PROSITE" id="PS50003">
    <property type="entry name" value="PH_DOMAIN"/>
    <property type="match status" value="1"/>
</dbReference>
<organism evidence="16 17">
    <name type="scientific">Anabas testudineus</name>
    <name type="common">Climbing perch</name>
    <name type="synonym">Anthias testudineus</name>
    <dbReference type="NCBI Taxonomy" id="64144"/>
    <lineage>
        <taxon>Eukaryota</taxon>
        <taxon>Metazoa</taxon>
        <taxon>Chordata</taxon>
        <taxon>Craniata</taxon>
        <taxon>Vertebrata</taxon>
        <taxon>Euteleostomi</taxon>
        <taxon>Actinopterygii</taxon>
        <taxon>Neopterygii</taxon>
        <taxon>Teleostei</taxon>
        <taxon>Neoteleostei</taxon>
        <taxon>Acanthomorphata</taxon>
        <taxon>Anabantaria</taxon>
        <taxon>Anabantiformes</taxon>
        <taxon>Anabantoidei</taxon>
        <taxon>Anabantidae</taxon>
        <taxon>Anabas</taxon>
    </lineage>
</organism>
<dbReference type="Gene3D" id="1.10.167.10">
    <property type="entry name" value="Regulator of G-protein Signalling 4, domain 2"/>
    <property type="match status" value="1"/>
</dbReference>
<evidence type="ECO:0000256" key="3">
    <source>
        <dbReference type="ARBA" id="ARBA00022679"/>
    </source>
</evidence>
<name>A0A7N6BCZ2_ANATE</name>
<dbReference type="InterPro" id="IPR011993">
    <property type="entry name" value="PH-like_dom_sf"/>
</dbReference>
<keyword evidence="3 11" id="KW-0808">Transferase</keyword>
<feature type="domain" description="RGS" evidence="14">
    <location>
        <begin position="54"/>
        <end position="147"/>
    </location>
</feature>
<evidence type="ECO:0000256" key="2">
    <source>
        <dbReference type="ARBA" id="ARBA00022527"/>
    </source>
</evidence>
<dbReference type="SMART" id="SM00220">
    <property type="entry name" value="S_TKc"/>
    <property type="match status" value="1"/>
</dbReference>
<dbReference type="InterPro" id="IPR016137">
    <property type="entry name" value="RGS"/>
</dbReference>
<keyword evidence="2 11" id="KW-0723">Serine/threonine-protein kinase</keyword>
<dbReference type="PROSITE" id="PS50132">
    <property type="entry name" value="RGS"/>
    <property type="match status" value="1"/>
</dbReference>
<dbReference type="PRINTS" id="PR00717">
    <property type="entry name" value="GPCRKINASE"/>
</dbReference>
<keyword evidence="17" id="KW-1185">Reference proteome</keyword>
<evidence type="ECO:0000259" key="15">
    <source>
        <dbReference type="PROSITE" id="PS51285"/>
    </source>
</evidence>
<dbReference type="InterPro" id="IPR017441">
    <property type="entry name" value="Protein_kinase_ATP_BS"/>
</dbReference>
<dbReference type="EC" id="2.7.11.-" evidence="11"/>
<dbReference type="InterPro" id="IPR000961">
    <property type="entry name" value="AGC-kinase_C"/>
</dbReference>
<dbReference type="GO" id="GO:0009966">
    <property type="term" value="P:regulation of signal transduction"/>
    <property type="evidence" value="ECO:0007669"/>
    <property type="project" value="TreeGrafter"/>
</dbReference>
<evidence type="ECO:0000256" key="11">
    <source>
        <dbReference type="RuleBase" id="RU000308"/>
    </source>
</evidence>
<dbReference type="Proteomes" id="UP000265040">
    <property type="component" value="Chromosome 12"/>
</dbReference>
<dbReference type="Ensembl" id="ENSATET00000051168.2">
    <property type="protein sequence ID" value="ENSATEP00000061965.1"/>
    <property type="gene ID" value="ENSATEG00000005908.3"/>
</dbReference>
<protein>
    <recommendedName>
        <fullName evidence="11">G protein-coupled receptor kinase</fullName>
        <ecNumber evidence="11">2.7.11.-</ecNumber>
    </recommendedName>
</protein>
<evidence type="ECO:0000313" key="17">
    <source>
        <dbReference type="Proteomes" id="UP000265040"/>
    </source>
</evidence>
<feature type="domain" description="Protein kinase" evidence="13">
    <location>
        <begin position="177"/>
        <end position="439"/>
    </location>
</feature>
<evidence type="ECO:0000256" key="9">
    <source>
        <dbReference type="PIRSR" id="PIRSR600239-51"/>
    </source>
</evidence>
<evidence type="ECO:0000259" key="14">
    <source>
        <dbReference type="PROSITE" id="PS50132"/>
    </source>
</evidence>
<gene>
    <name evidence="16" type="primary">GRK3</name>
</gene>
<comment type="subcellular location">
    <subcellularLocation>
        <location evidence="7">Presynapse</location>
    </subcellularLocation>
</comment>
<evidence type="ECO:0000256" key="1">
    <source>
        <dbReference type="ARBA" id="ARBA00009793"/>
    </source>
</evidence>
<evidence type="ECO:0000256" key="5">
    <source>
        <dbReference type="ARBA" id="ARBA00022777"/>
    </source>
</evidence>
<dbReference type="PROSITE" id="PS00108">
    <property type="entry name" value="PROTEIN_KINASE_ST"/>
    <property type="match status" value="1"/>
</dbReference>
<evidence type="ECO:0000313" key="16">
    <source>
        <dbReference type="Ensembl" id="ENSATEP00000061965.1"/>
    </source>
</evidence>
<evidence type="ECO:0000256" key="6">
    <source>
        <dbReference type="ARBA" id="ARBA00022840"/>
    </source>
</evidence>
<accession>A0A7N6BCZ2</accession>
<dbReference type="InterPro" id="IPR036305">
    <property type="entry name" value="RGS_sf"/>
</dbReference>
<dbReference type="GeneTree" id="ENSGT00940000157699"/>
<dbReference type="FunFam" id="1.10.510.10:FF:000118">
    <property type="entry name" value="G protein-coupled receptor kinase"/>
    <property type="match status" value="1"/>
</dbReference>
<evidence type="ECO:0000256" key="7">
    <source>
        <dbReference type="ARBA" id="ARBA00034106"/>
    </source>
</evidence>
<dbReference type="Gene3D" id="1.10.510.10">
    <property type="entry name" value="Transferase(Phosphotransferase) domain 1"/>
    <property type="match status" value="1"/>
</dbReference>
<feature type="binding site" evidence="10">
    <location>
        <position position="206"/>
    </location>
    <ligand>
        <name>ATP</name>
        <dbReference type="ChEBI" id="CHEBI:30616"/>
    </ligand>
</feature>
<feature type="domain" description="AGC-kinase C-terminal" evidence="15">
    <location>
        <begin position="440"/>
        <end position="507"/>
    </location>
</feature>
<dbReference type="InterPro" id="IPR008271">
    <property type="entry name" value="Ser/Thr_kinase_AS"/>
</dbReference>
<dbReference type="GO" id="GO:0007186">
    <property type="term" value="P:G protein-coupled receptor signaling pathway"/>
    <property type="evidence" value="ECO:0007669"/>
    <property type="project" value="TreeGrafter"/>
</dbReference>
<dbReference type="SMART" id="SM00133">
    <property type="entry name" value="S_TK_X"/>
    <property type="match status" value="1"/>
</dbReference>
<dbReference type="AlphaFoldDB" id="A0A7N6BCZ2"/>
<dbReference type="InterPro" id="IPR001849">
    <property type="entry name" value="PH_domain"/>
</dbReference>
<sequence>MADLEAVLADVSYLMAMEKSKSTPAARASKKIILPEPSIRSVMQKYLEERDELTFDKIFNQKIGFLLFKDFCMNEIDEAVPQLKFYEEIKEYEKLDSEEERLTRSRQIYDGYIMKELLSCSHPFSKKAVDHVQSHLAKKQVPPTLFQVSCESPRKDPFHFSAAFCSFLDPQLTMNDFSVHRIIGRGGFGEVYGCRKADTGKMYAMKCLDKKRIKMKQGETLALNERIMLSLVSTGDCPFIVCMTYAFHTPDKLCFILDLMNGGDLHYHLSQHGVFSEKEMRFYAAEIILGLEHMHNRFVVYRDLKPANILLDEHGHVRISDLGLACDFSKKKPHASVGTHGYMAPEVLQKGTAYDSSADWFSLGCMLFKLLRGHSPFRQHKTKDKHEIDRMTLTMNVELPDSFTAELKDLLEGLLQRDVSKRLGCQGRGALEVKEHQFFKGIDWQQVYLQKYSPPLIPPRGEVNAADAFDIGSFDEEDTKGIKLLDSDQELYKNFPLVISERWQQEVAETVYEAVNLDTDKSEARKRAKNKQLGHEEDYALGKDCIMHGYMLKLGNPFLTQWQRRYFYLFPNRVEWRGEGESRVSRGPCGFLTLGSSFKGFPVYTAICRIAADSVYPSN</sequence>
<dbReference type="GO" id="GO:0098793">
    <property type="term" value="C:presynapse"/>
    <property type="evidence" value="ECO:0007669"/>
    <property type="project" value="UniProtKB-SubCell"/>
</dbReference>
<feature type="active site" description="Proton acceptor" evidence="9">
    <location>
        <position position="303"/>
    </location>
</feature>
<dbReference type="SUPFAM" id="SSF50729">
    <property type="entry name" value="PH domain-like"/>
    <property type="match status" value="1"/>
</dbReference>
<dbReference type="InterPro" id="IPR044926">
    <property type="entry name" value="RGS_subdomain_2"/>
</dbReference>
<dbReference type="PROSITE" id="PS50011">
    <property type="entry name" value="PROTEIN_KINASE_DOM"/>
    <property type="match status" value="1"/>
</dbReference>
<dbReference type="SUPFAM" id="SSF48097">
    <property type="entry name" value="Regulator of G-protein signaling, RGS"/>
    <property type="match status" value="1"/>
</dbReference>
<dbReference type="SMART" id="SM00315">
    <property type="entry name" value="RGS"/>
    <property type="match status" value="1"/>
</dbReference>
<comment type="catalytic activity">
    <reaction evidence="8">
        <text>[beta-adrenergic receptor] + ATP = [beta-adrenergic receptor]-phosphate + ADP + H(+)</text>
        <dbReference type="Rhea" id="RHEA:19429"/>
        <dbReference type="Rhea" id="RHEA-COMP:11222"/>
        <dbReference type="Rhea" id="RHEA-COMP:11223"/>
        <dbReference type="ChEBI" id="CHEBI:15378"/>
        <dbReference type="ChEBI" id="CHEBI:30616"/>
        <dbReference type="ChEBI" id="CHEBI:43176"/>
        <dbReference type="ChEBI" id="CHEBI:68546"/>
        <dbReference type="ChEBI" id="CHEBI:456216"/>
        <dbReference type="EC" id="2.7.11.15"/>
    </reaction>
    <physiologicalReaction direction="left-to-right" evidence="8">
        <dbReference type="Rhea" id="RHEA:19430"/>
    </physiologicalReaction>
</comment>
<evidence type="ECO:0000256" key="4">
    <source>
        <dbReference type="ARBA" id="ARBA00022741"/>
    </source>
</evidence>
<reference evidence="16" key="2">
    <citation type="submission" date="2025-08" db="UniProtKB">
        <authorList>
            <consortium name="Ensembl"/>
        </authorList>
    </citation>
    <scope>IDENTIFICATION</scope>
</reference>
<dbReference type="Pfam" id="PF00615">
    <property type="entry name" value="RGS"/>
    <property type="match status" value="1"/>
</dbReference>
<dbReference type="PROSITE" id="PS51285">
    <property type="entry name" value="AGC_KINASE_CTER"/>
    <property type="match status" value="1"/>
</dbReference>
<feature type="domain" description="PH" evidence="12">
    <location>
        <begin position="544"/>
        <end position="619"/>
    </location>
</feature>
<proteinExistence type="inferred from homology"/>